<sequence>MRPRVLQHSGFFLLFLAVTCFILTPTLAHVPVFGGEGKSLGTAIPIEDPAKSRVFYGQLAFGDIRYYSFNMEKGERITLGLTVPVEQGNQDFTPGLILIGPGLENEGQPPERLEVPEGYGAKVLSYNLPESPVYEGFTPSTFYSLSRLDMEAPESGTYYVAVSAVQGTGVAREEDSLQEENVQERKISGEGNYGVVLGYRETFTLKEWITIPLGQIKVYRWEGQSWLLIFTPLALTLAAGFMAIYLKREAVAGLSLASISGTLAGLFFLGTGASYIFQMLLSLNKSSYSPEIFITLILILASTGLGVAAIALSLKDKRYGTGSIRKRLYFFTLGIAGLLLWAGLLIGPILAFEAALLPGNVKNKV</sequence>
<dbReference type="OrthoDB" id="296807at2157"/>
<protein>
    <submittedName>
        <fullName evidence="2">Uncharacterized protein</fullName>
    </submittedName>
</protein>
<dbReference type="AlphaFoldDB" id="A0A0E3NES5"/>
<proteinExistence type="predicted"/>
<reference evidence="2 3" key="1">
    <citation type="submission" date="2014-07" db="EMBL/GenBank/DDBJ databases">
        <title>Methanogenic archaea and the global carbon cycle.</title>
        <authorList>
            <person name="Henriksen J.R."/>
            <person name="Luke J."/>
            <person name="Reinhart S."/>
            <person name="Benedict M.N."/>
            <person name="Youngblut N.D."/>
            <person name="Metcalf M.E."/>
            <person name="Whitaker R.J."/>
            <person name="Metcalf W.W."/>
        </authorList>
    </citation>
    <scope>NUCLEOTIDE SEQUENCE [LARGE SCALE GENOMIC DNA]</scope>
    <source>
        <strain evidence="3">ATCC 43570 / DSM 1825 / OCM 12 / VKM B-1830 / TM-1</strain>
    </source>
</reference>
<feature type="transmembrane region" description="Helical" evidence="1">
    <location>
        <begin position="253"/>
        <end position="277"/>
    </location>
</feature>
<accession>A0A0E3NES5</accession>
<dbReference type="GeneID" id="24848419"/>
<dbReference type="Gene3D" id="2.60.120.380">
    <property type="match status" value="1"/>
</dbReference>
<feature type="transmembrane region" description="Helical" evidence="1">
    <location>
        <begin position="226"/>
        <end position="246"/>
    </location>
</feature>
<name>A0A0E3NES5_METTT</name>
<keyword evidence="1" id="KW-0812">Transmembrane</keyword>
<dbReference type="HOGENOM" id="CLU_768615_0_0_2"/>
<dbReference type="STRING" id="523844.MSTHT_1472"/>
<dbReference type="RefSeq" id="WP_048167287.1">
    <property type="nucleotide sequence ID" value="NZ_CP009501.1"/>
</dbReference>
<dbReference type="Proteomes" id="UP000066529">
    <property type="component" value="Chromosome"/>
</dbReference>
<dbReference type="PATRIC" id="fig|523844.20.peg.1843"/>
<evidence type="ECO:0000313" key="2">
    <source>
        <dbReference type="EMBL" id="AKB13230.1"/>
    </source>
</evidence>
<dbReference type="EMBL" id="CP009501">
    <property type="protein sequence ID" value="AKB13230.1"/>
    <property type="molecule type" value="Genomic_DNA"/>
</dbReference>
<feature type="transmembrane region" description="Helical" evidence="1">
    <location>
        <begin position="328"/>
        <end position="352"/>
    </location>
</feature>
<keyword evidence="1" id="KW-0472">Membrane</keyword>
<evidence type="ECO:0000313" key="3">
    <source>
        <dbReference type="Proteomes" id="UP000066529"/>
    </source>
</evidence>
<dbReference type="KEGG" id="mthr:MSTHT_1472"/>
<organism evidence="2 3">
    <name type="scientific">Methanosarcina thermophila (strain ATCC 43570 / DSM 1825 / OCM 12 / VKM B-1830 / TM-1)</name>
    <dbReference type="NCBI Taxonomy" id="523844"/>
    <lineage>
        <taxon>Archaea</taxon>
        <taxon>Methanobacteriati</taxon>
        <taxon>Methanobacteriota</taxon>
        <taxon>Stenosarchaea group</taxon>
        <taxon>Methanomicrobia</taxon>
        <taxon>Methanosarcinales</taxon>
        <taxon>Methanosarcinaceae</taxon>
        <taxon>Methanosarcina</taxon>
    </lineage>
</organism>
<keyword evidence="1" id="KW-1133">Transmembrane helix</keyword>
<feature type="transmembrane region" description="Helical" evidence="1">
    <location>
        <begin position="292"/>
        <end position="312"/>
    </location>
</feature>
<gene>
    <name evidence="2" type="ORF">MSTHT_1472</name>
</gene>
<evidence type="ECO:0000256" key="1">
    <source>
        <dbReference type="SAM" id="Phobius"/>
    </source>
</evidence>